<evidence type="ECO:0000256" key="3">
    <source>
        <dbReference type="ARBA" id="ARBA00022643"/>
    </source>
</evidence>
<dbReference type="InterPro" id="IPR000262">
    <property type="entry name" value="FMN-dep_DH"/>
</dbReference>
<comment type="caution">
    <text evidence="7">The sequence shown here is derived from an EMBL/GenBank/DDBJ whole genome shotgun (WGS) entry which is preliminary data.</text>
</comment>
<dbReference type="PIRSF" id="PIRSF000138">
    <property type="entry name" value="Al-hdrx_acd_dh"/>
    <property type="match status" value="1"/>
</dbReference>
<evidence type="ECO:0000256" key="2">
    <source>
        <dbReference type="ARBA" id="ARBA00022630"/>
    </source>
</evidence>
<dbReference type="SUPFAM" id="SSF51395">
    <property type="entry name" value="FMN-linked oxidoreductases"/>
    <property type="match status" value="1"/>
</dbReference>
<comment type="similarity">
    <text evidence="5">Belongs to the FMN-dependent alpha-hydroxy acid dehydrogenase family.</text>
</comment>
<dbReference type="PANTHER" id="PTHR10578:SF107">
    <property type="entry name" value="2-HYDROXYACID OXIDASE 1"/>
    <property type="match status" value="1"/>
</dbReference>
<dbReference type="EC" id="1.-.-.-" evidence="7"/>
<keyword evidence="8" id="KW-1185">Reference proteome</keyword>
<dbReference type="Gene3D" id="3.20.20.70">
    <property type="entry name" value="Aldolase class I"/>
    <property type="match status" value="1"/>
</dbReference>
<dbReference type="EMBL" id="JAUEPL010000001">
    <property type="protein sequence ID" value="MDN3292658.1"/>
    <property type="molecule type" value="Genomic_DNA"/>
</dbReference>
<dbReference type="InterPro" id="IPR012133">
    <property type="entry name" value="Alpha-hydoxy_acid_DH_FMN"/>
</dbReference>
<dbReference type="PROSITE" id="PS51349">
    <property type="entry name" value="FMN_HYDROXY_ACID_DH_2"/>
    <property type="match status" value="1"/>
</dbReference>
<keyword evidence="3" id="KW-0288">FMN</keyword>
<dbReference type="InterPro" id="IPR037396">
    <property type="entry name" value="FMN_HAD"/>
</dbReference>
<protein>
    <submittedName>
        <fullName evidence="7">Alpha-hydroxy acid oxidase</fullName>
        <ecNumber evidence="7">1.-.-.-</ecNumber>
    </submittedName>
</protein>
<gene>
    <name evidence="7" type="ORF">QWM81_01080</name>
</gene>
<dbReference type="InterPro" id="IPR013785">
    <property type="entry name" value="Aldolase_TIM"/>
</dbReference>
<dbReference type="CDD" id="cd02809">
    <property type="entry name" value="alpha_hydroxyacid_oxid_FMN"/>
    <property type="match status" value="1"/>
</dbReference>
<evidence type="ECO:0000256" key="5">
    <source>
        <dbReference type="ARBA" id="ARBA00024042"/>
    </source>
</evidence>
<name>A0ABT7YZJ1_9ACTN</name>
<accession>A0ABT7YZJ1</accession>
<keyword evidence="2" id="KW-0285">Flavoprotein</keyword>
<keyword evidence="4 7" id="KW-0560">Oxidoreductase</keyword>
<evidence type="ECO:0000313" key="8">
    <source>
        <dbReference type="Proteomes" id="UP001174050"/>
    </source>
</evidence>
<organism evidence="7 8">
    <name type="scientific">Streptomyces ficellus</name>
    <dbReference type="NCBI Taxonomy" id="1977088"/>
    <lineage>
        <taxon>Bacteria</taxon>
        <taxon>Bacillati</taxon>
        <taxon>Actinomycetota</taxon>
        <taxon>Actinomycetes</taxon>
        <taxon>Kitasatosporales</taxon>
        <taxon>Streptomycetaceae</taxon>
        <taxon>Streptomyces</taxon>
    </lineage>
</organism>
<dbReference type="InterPro" id="IPR008259">
    <property type="entry name" value="FMN_hydac_DH_AS"/>
</dbReference>
<evidence type="ECO:0000256" key="1">
    <source>
        <dbReference type="ARBA" id="ARBA00001917"/>
    </source>
</evidence>
<dbReference type="Pfam" id="PF01070">
    <property type="entry name" value="FMN_dh"/>
    <property type="match status" value="1"/>
</dbReference>
<sequence>MTSGPVGLPASPRISAAVGLQELARAVLPAAAFDFYAAGSNEEISTAEAVGAWRARRFAPRVLRDVSDVDTAVELLGSRLASPVLAAPTALQRMAHDEGEVATAAGIAAAGSLMVLSSRATRYPEDVAAAAGPWWYQVYWLRDPGITRRQVERATAAGARALVLTVDAPYVPPKATPQLPLPLPQDDELCRLVGLGSRLPGWEQDPSLGLDAIGELHQLSGLPVLVKGVLRADDALACVAAGAAGVIVSNHGGRQLDRAMATADALPAIARAVGDAVPVLVDGGIRTGTDVLVALALGARAVLVGRPVLWALALDGAAGVTALLESYRTQLSTAMALAGAPRVAEIDGSLLHG</sequence>
<reference evidence="7" key="1">
    <citation type="submission" date="2023-06" db="EMBL/GenBank/DDBJ databases">
        <title>WGS-Sequencing of Streptomyces ficellus isolate 21 collected from sand in Gara Djebilet Iron Mine in Algeria.</title>
        <authorList>
            <person name="Zegers G.P."/>
            <person name="Gomez A."/>
            <person name="Gueddou A."/>
            <person name="Zahara A.F."/>
            <person name="Worth M."/>
            <person name="Sevigny J.L."/>
            <person name="Tisa L."/>
        </authorList>
    </citation>
    <scope>NUCLEOTIDE SEQUENCE</scope>
    <source>
        <strain evidence="7">AS11</strain>
    </source>
</reference>
<feature type="domain" description="FMN hydroxy acid dehydrogenase" evidence="6">
    <location>
        <begin position="9"/>
        <end position="353"/>
    </location>
</feature>
<comment type="cofactor">
    <cofactor evidence="1">
        <name>FMN</name>
        <dbReference type="ChEBI" id="CHEBI:58210"/>
    </cofactor>
</comment>
<evidence type="ECO:0000313" key="7">
    <source>
        <dbReference type="EMBL" id="MDN3292658.1"/>
    </source>
</evidence>
<dbReference type="Proteomes" id="UP001174050">
    <property type="component" value="Unassembled WGS sequence"/>
</dbReference>
<evidence type="ECO:0000259" key="6">
    <source>
        <dbReference type="PROSITE" id="PS51349"/>
    </source>
</evidence>
<evidence type="ECO:0000256" key="4">
    <source>
        <dbReference type="ARBA" id="ARBA00023002"/>
    </source>
</evidence>
<dbReference type="PANTHER" id="PTHR10578">
    <property type="entry name" value="S -2-HYDROXY-ACID OXIDASE-RELATED"/>
    <property type="match status" value="1"/>
</dbReference>
<dbReference type="GO" id="GO:0016491">
    <property type="term" value="F:oxidoreductase activity"/>
    <property type="evidence" value="ECO:0007669"/>
    <property type="project" value="UniProtKB-KW"/>
</dbReference>
<proteinExistence type="inferred from homology"/>
<dbReference type="PROSITE" id="PS00557">
    <property type="entry name" value="FMN_HYDROXY_ACID_DH_1"/>
    <property type="match status" value="1"/>
</dbReference>
<dbReference type="RefSeq" id="WP_290109442.1">
    <property type="nucleotide sequence ID" value="NZ_JAUEPL010000001.1"/>
</dbReference>